<evidence type="ECO:0000256" key="7">
    <source>
        <dbReference type="ARBA" id="ARBA00023080"/>
    </source>
</evidence>
<dbReference type="NCBIfam" id="TIGR00042">
    <property type="entry name" value="RdgB/HAM1 family non-canonical purine NTP pyrophosphatase"/>
    <property type="match status" value="1"/>
</dbReference>
<dbReference type="Gene3D" id="3.90.950.10">
    <property type="match status" value="1"/>
</dbReference>
<accession>A0A2B0M9W9</accession>
<evidence type="ECO:0000313" key="12">
    <source>
        <dbReference type="EMBL" id="PFK39764.1"/>
    </source>
</evidence>
<evidence type="ECO:0000256" key="11">
    <source>
        <dbReference type="RuleBase" id="RU003781"/>
    </source>
</evidence>
<keyword evidence="3 10" id="KW-0479">Metal-binding</keyword>
<feature type="binding site" evidence="10">
    <location>
        <position position="73"/>
    </location>
    <ligand>
        <name>Mg(2+)</name>
        <dbReference type="ChEBI" id="CHEBI:18420"/>
    </ligand>
</feature>
<dbReference type="InterPro" id="IPR029001">
    <property type="entry name" value="ITPase-like_fam"/>
</dbReference>
<evidence type="ECO:0000313" key="13">
    <source>
        <dbReference type="Proteomes" id="UP000242656"/>
    </source>
</evidence>
<dbReference type="NCBIfam" id="NF011397">
    <property type="entry name" value="PRK14822.1"/>
    <property type="match status" value="1"/>
</dbReference>
<comment type="cofactor">
    <cofactor evidence="10">
        <name>Mg(2+)</name>
        <dbReference type="ChEBI" id="CHEBI:18420"/>
    </cofactor>
    <text evidence="10">Binds 1 Mg(2+) ion per subunit.</text>
</comment>
<evidence type="ECO:0000256" key="9">
    <source>
        <dbReference type="ARBA" id="ARBA00052017"/>
    </source>
</evidence>
<comment type="similarity">
    <text evidence="1 10 11">Belongs to the HAM1 NTPase family.</text>
</comment>
<dbReference type="GO" id="GO:0005829">
    <property type="term" value="C:cytosol"/>
    <property type="evidence" value="ECO:0007669"/>
    <property type="project" value="TreeGrafter"/>
</dbReference>
<reference evidence="12 13" key="1">
    <citation type="submission" date="2017-09" db="EMBL/GenBank/DDBJ databases">
        <title>Large-scale bioinformatics analysis of Bacillus genomes uncovers conserved roles of natural products in bacterial physiology.</title>
        <authorList>
            <consortium name="Agbiome Team Llc"/>
            <person name="Bleich R.M."/>
            <person name="Grubbs K.J."/>
            <person name="Santa Maria K.C."/>
            <person name="Allen S.E."/>
            <person name="Farag S."/>
            <person name="Shank E.A."/>
            <person name="Bowers A."/>
        </authorList>
    </citation>
    <scope>NUCLEOTIDE SEQUENCE [LARGE SCALE GENOMIC DNA]</scope>
    <source>
        <strain evidence="12 13">AFS083043</strain>
    </source>
</reference>
<feature type="binding site" evidence="10">
    <location>
        <begin position="186"/>
        <end position="187"/>
    </location>
    <ligand>
        <name>substrate</name>
    </ligand>
</feature>
<evidence type="ECO:0000256" key="10">
    <source>
        <dbReference type="HAMAP-Rule" id="MF_01405"/>
    </source>
</evidence>
<dbReference type="HAMAP" id="MF_01405">
    <property type="entry name" value="Non_canon_purine_NTPase"/>
    <property type="match status" value="1"/>
</dbReference>
<proteinExistence type="inferred from homology"/>
<organism evidence="12 13">
    <name type="scientific">Bacillus cereus</name>
    <dbReference type="NCBI Taxonomy" id="1396"/>
    <lineage>
        <taxon>Bacteria</taxon>
        <taxon>Bacillati</taxon>
        <taxon>Bacillota</taxon>
        <taxon>Bacilli</taxon>
        <taxon>Bacillales</taxon>
        <taxon>Bacillaceae</taxon>
        <taxon>Bacillus</taxon>
        <taxon>Bacillus cereus group</taxon>
    </lineage>
</organism>
<dbReference type="Proteomes" id="UP000242656">
    <property type="component" value="Unassembled WGS sequence"/>
</dbReference>
<sequence>MEKMKQVVIATKNVGKVREFAELFERFGLEVKSLHDFPHIEEVEETGETFEENAILKADSLCKRLNSIVIADDSGLIIDMLNGNPGVRSARYAGEPKDDHANIDKVLTELDGVSMEKRKARFYCALAVAFPEEDKEPVIVNGTCEGKILEQRRGENGFGYDPIFYVEEYKRAMAELTSDEKNEISHRGRALRKLEEKIPAWFLNEE</sequence>
<comment type="subunit">
    <text evidence="2 10">Homodimer.</text>
</comment>
<feature type="binding site" evidence="10">
    <location>
        <begin position="11"/>
        <end position="16"/>
    </location>
    <ligand>
        <name>substrate</name>
    </ligand>
</feature>
<dbReference type="SUPFAM" id="SSF52972">
    <property type="entry name" value="ITPase-like"/>
    <property type="match status" value="1"/>
</dbReference>
<dbReference type="FunFam" id="3.90.950.10:FF:000001">
    <property type="entry name" value="dITP/XTP pyrophosphatase"/>
    <property type="match status" value="1"/>
</dbReference>
<dbReference type="EC" id="3.6.1.66" evidence="10"/>
<feature type="binding site" evidence="10">
    <location>
        <position position="74"/>
    </location>
    <ligand>
        <name>substrate</name>
    </ligand>
</feature>
<dbReference type="InterPro" id="IPR002637">
    <property type="entry name" value="RdgB/HAM1"/>
</dbReference>
<comment type="catalytic activity">
    <reaction evidence="8 10">
        <text>dITP + H2O = dIMP + diphosphate + H(+)</text>
        <dbReference type="Rhea" id="RHEA:28342"/>
        <dbReference type="ChEBI" id="CHEBI:15377"/>
        <dbReference type="ChEBI" id="CHEBI:15378"/>
        <dbReference type="ChEBI" id="CHEBI:33019"/>
        <dbReference type="ChEBI" id="CHEBI:61194"/>
        <dbReference type="ChEBI" id="CHEBI:61382"/>
        <dbReference type="EC" id="3.6.1.66"/>
    </reaction>
</comment>
<dbReference type="GO" id="GO:0009146">
    <property type="term" value="P:purine nucleoside triphosphate catabolic process"/>
    <property type="evidence" value="ECO:0007669"/>
    <property type="project" value="UniProtKB-UniRule"/>
</dbReference>
<dbReference type="InterPro" id="IPR020922">
    <property type="entry name" value="dITP/XTP_pyrophosphatase"/>
</dbReference>
<keyword evidence="5 10" id="KW-0378">Hydrolase</keyword>
<dbReference type="PANTHER" id="PTHR11067:SF9">
    <property type="entry name" value="INOSINE TRIPHOSPHATE PYROPHOSPHATASE"/>
    <property type="match status" value="1"/>
</dbReference>
<keyword evidence="4 10" id="KW-0547">Nucleotide-binding</keyword>
<evidence type="ECO:0000256" key="1">
    <source>
        <dbReference type="ARBA" id="ARBA00008023"/>
    </source>
</evidence>
<feature type="binding site" evidence="10">
    <location>
        <begin position="158"/>
        <end position="161"/>
    </location>
    <ligand>
        <name>substrate</name>
    </ligand>
</feature>
<evidence type="ECO:0000256" key="3">
    <source>
        <dbReference type="ARBA" id="ARBA00022723"/>
    </source>
</evidence>
<feature type="binding site" evidence="10">
    <location>
        <position position="181"/>
    </location>
    <ligand>
        <name>substrate</name>
    </ligand>
</feature>
<protein>
    <recommendedName>
        <fullName evidence="10">dITP/XTP pyrophosphatase</fullName>
        <ecNumber evidence="10">3.6.1.66</ecNumber>
    </recommendedName>
    <alternativeName>
        <fullName evidence="10">Non-canonical purine NTP pyrophosphatase</fullName>
    </alternativeName>
    <alternativeName>
        <fullName evidence="10">Non-standard purine NTP pyrophosphatase</fullName>
    </alternativeName>
    <alternativeName>
        <fullName evidence="10">Nucleoside-triphosphate diphosphatase</fullName>
    </alternativeName>
    <alternativeName>
        <fullName evidence="10">Nucleoside-triphosphate pyrophosphatase</fullName>
        <shortName evidence="10">NTPase</shortName>
    </alternativeName>
</protein>
<comment type="catalytic activity">
    <reaction evidence="10">
        <text>ITP + H2O = IMP + diphosphate + H(+)</text>
        <dbReference type="Rhea" id="RHEA:29399"/>
        <dbReference type="ChEBI" id="CHEBI:15377"/>
        <dbReference type="ChEBI" id="CHEBI:15378"/>
        <dbReference type="ChEBI" id="CHEBI:33019"/>
        <dbReference type="ChEBI" id="CHEBI:58053"/>
        <dbReference type="ChEBI" id="CHEBI:61402"/>
        <dbReference type="EC" id="3.6.1.66"/>
    </reaction>
</comment>
<evidence type="ECO:0000256" key="8">
    <source>
        <dbReference type="ARBA" id="ARBA00051875"/>
    </source>
</evidence>
<dbReference type="GO" id="GO:0036222">
    <property type="term" value="F:XTP diphosphatase activity"/>
    <property type="evidence" value="ECO:0007669"/>
    <property type="project" value="UniProtKB-UniRule"/>
</dbReference>
<name>A0A2B0M9W9_BACCE</name>
<dbReference type="GO" id="GO:0000166">
    <property type="term" value="F:nucleotide binding"/>
    <property type="evidence" value="ECO:0007669"/>
    <property type="project" value="UniProtKB-KW"/>
</dbReference>
<evidence type="ECO:0000256" key="2">
    <source>
        <dbReference type="ARBA" id="ARBA00011738"/>
    </source>
</evidence>
<dbReference type="GO" id="GO:0009117">
    <property type="term" value="P:nucleotide metabolic process"/>
    <property type="evidence" value="ECO:0007669"/>
    <property type="project" value="UniProtKB-KW"/>
</dbReference>
<feature type="active site" description="Proton acceptor" evidence="10">
    <location>
        <position position="73"/>
    </location>
</feature>
<dbReference type="PANTHER" id="PTHR11067">
    <property type="entry name" value="INOSINE TRIPHOSPHATE PYROPHOSPHATASE/HAM1 PROTEIN"/>
    <property type="match status" value="1"/>
</dbReference>
<dbReference type="Pfam" id="PF01725">
    <property type="entry name" value="Ham1p_like"/>
    <property type="match status" value="1"/>
</dbReference>
<dbReference type="GO" id="GO:0035870">
    <property type="term" value="F:dITP diphosphatase activity"/>
    <property type="evidence" value="ECO:0007669"/>
    <property type="project" value="UniProtKB-UniRule"/>
</dbReference>
<dbReference type="GO" id="GO:0036220">
    <property type="term" value="F:ITP diphosphatase activity"/>
    <property type="evidence" value="ECO:0007669"/>
    <property type="project" value="UniProtKB-UniRule"/>
</dbReference>
<dbReference type="GO" id="GO:0017111">
    <property type="term" value="F:ribonucleoside triphosphate phosphatase activity"/>
    <property type="evidence" value="ECO:0007669"/>
    <property type="project" value="InterPro"/>
</dbReference>
<feature type="binding site" evidence="10">
    <location>
        <position position="44"/>
    </location>
    <ligand>
        <name>Mg(2+)</name>
        <dbReference type="ChEBI" id="CHEBI:18420"/>
    </ligand>
</feature>
<dbReference type="GO" id="GO:0046872">
    <property type="term" value="F:metal ion binding"/>
    <property type="evidence" value="ECO:0007669"/>
    <property type="project" value="UniProtKB-KW"/>
</dbReference>
<comment type="catalytic activity">
    <reaction evidence="9 10">
        <text>XTP + H2O = XMP + diphosphate + H(+)</text>
        <dbReference type="Rhea" id="RHEA:28610"/>
        <dbReference type="ChEBI" id="CHEBI:15377"/>
        <dbReference type="ChEBI" id="CHEBI:15378"/>
        <dbReference type="ChEBI" id="CHEBI:33019"/>
        <dbReference type="ChEBI" id="CHEBI:57464"/>
        <dbReference type="ChEBI" id="CHEBI:61314"/>
        <dbReference type="EC" id="3.6.1.66"/>
    </reaction>
</comment>
<gene>
    <name evidence="12" type="ORF">COI93_13885</name>
</gene>
<dbReference type="EMBL" id="NUWN01000050">
    <property type="protein sequence ID" value="PFK39764.1"/>
    <property type="molecule type" value="Genomic_DNA"/>
</dbReference>
<keyword evidence="7 10" id="KW-0546">Nucleotide metabolism</keyword>
<comment type="function">
    <text evidence="10">Pyrophosphatase that catalyzes the hydrolysis of nucleoside triphosphates to their monophosphate derivatives, with a high preference for the non-canonical purine nucleotides XTP (xanthosine triphosphate), dITP (deoxyinosine triphosphate) and ITP. Seems to function as a house-cleaning enzyme that removes non-canonical purine nucleotides from the nucleotide pool, thus preventing their incorporation into DNA/RNA and avoiding chromosomal lesions.</text>
</comment>
<dbReference type="CDD" id="cd00515">
    <property type="entry name" value="HAM1"/>
    <property type="match status" value="1"/>
</dbReference>
<evidence type="ECO:0000256" key="4">
    <source>
        <dbReference type="ARBA" id="ARBA00022741"/>
    </source>
</evidence>
<keyword evidence="6 10" id="KW-0460">Magnesium</keyword>
<evidence type="ECO:0000256" key="5">
    <source>
        <dbReference type="ARBA" id="ARBA00022801"/>
    </source>
</evidence>
<comment type="caution">
    <text evidence="12">The sequence shown here is derived from an EMBL/GenBank/DDBJ whole genome shotgun (WGS) entry which is preliminary data.</text>
</comment>
<evidence type="ECO:0000256" key="6">
    <source>
        <dbReference type="ARBA" id="ARBA00022842"/>
    </source>
</evidence>
<dbReference type="AlphaFoldDB" id="A0A2B0M9W9"/>